<dbReference type="Pfam" id="PF03194">
    <property type="entry name" value="LUC7"/>
    <property type="match status" value="1"/>
</dbReference>
<dbReference type="EMBL" id="GGYP01007036">
    <property type="protein sequence ID" value="MDE51807.1"/>
    <property type="molecule type" value="Transcribed_RNA"/>
</dbReference>
<reference evidence="6" key="1">
    <citation type="submission" date="2018-10" db="EMBL/GenBank/DDBJ databases">
        <title>Transcriptome assembly of Aceria tosichella (Wheat curl mite) Type 2.</title>
        <authorList>
            <person name="Scully E.D."/>
            <person name="Geib S.M."/>
            <person name="Palmer N.A."/>
            <person name="Gupta A.K."/>
            <person name="Sarath G."/>
            <person name="Tatineni S."/>
        </authorList>
    </citation>
    <scope>NUCLEOTIDE SEQUENCE</scope>
    <source>
        <strain evidence="6">LincolnNE</strain>
    </source>
</reference>
<evidence type="ECO:0000256" key="1">
    <source>
        <dbReference type="ARBA" id="ARBA00005655"/>
    </source>
</evidence>
<dbReference type="GO" id="GO:0006376">
    <property type="term" value="P:mRNA splice site recognition"/>
    <property type="evidence" value="ECO:0007669"/>
    <property type="project" value="InterPro"/>
</dbReference>
<evidence type="ECO:0000256" key="3">
    <source>
        <dbReference type="SAM" id="Coils"/>
    </source>
</evidence>
<accession>A0A6G1SNP7</accession>
<dbReference type="InterPro" id="IPR004882">
    <property type="entry name" value="Luc7-rel"/>
</dbReference>
<feature type="region of interest" description="Disordered" evidence="4">
    <location>
        <begin position="348"/>
        <end position="384"/>
    </location>
</feature>
<proteinExistence type="inferred from homology"/>
<name>A0A6G1SNP7_9ACAR</name>
<feature type="region of interest" description="Disordered" evidence="4">
    <location>
        <begin position="288"/>
        <end position="326"/>
    </location>
</feature>
<dbReference type="InterPro" id="IPR036483">
    <property type="entry name" value="PWI_dom_sf"/>
</dbReference>
<evidence type="ECO:0000313" key="6">
    <source>
        <dbReference type="EMBL" id="MDE51807.1"/>
    </source>
</evidence>
<keyword evidence="2" id="KW-0507">mRNA processing</keyword>
<dbReference type="PROSITE" id="PS51025">
    <property type="entry name" value="PWI"/>
    <property type="match status" value="1"/>
</dbReference>
<dbReference type="InterPro" id="IPR002483">
    <property type="entry name" value="PWI_dom"/>
</dbReference>
<sequence length="675" mass="79744">MSATEHMRAMLDGLMGTARDGSDAKRQHLHFTDSRVCRAFLLDCCPHDIFASTKLELGECQKVHDPALRADYLLANKKEDLMYEVSALERVQAFVNEADKKTEYLKRKLAETQEELTAEETSKLNRVHELTEKLGKKLAQVDKAEADGDLDAKKRFLEESERIKKERLIAETEYRQVSRPASSHQHQNLRVCDVCSAYLGINDNDSRLADHYGGKLHLGFITVREKLEDLKKRCAEKTRNRDYDHGRSDRHHRDREREHDRDRDRDRDRGRERERIRDTDRDRIREDKYHERDRSRSSSRYYREPPRYSSRSRESHRDYAPRDHISRDYHRYRDDRVVERDRDRERDRERVDRIDRSERSDRSDRSDRHLSTSSRGSRVPFDRSDMSRYDEREIAYQRRLRDWEKREVEKARKHAIREAEERERKMLEEQETKKLKEFLEDYKDDRDDIRFYRGSALARRLADRQKELEQDEQARQKEKMELEMLSRSCAMGSSTPQPIEMANNDDGIVSGDNGDTTGDLVKLNESTATSNHRNDPLNFNATSSSTATTKQPSTANQSKSSNSEDKRKLVEELISRIPTDKDQLFAQKLDWSLLDDNLMEKRIRPWVTKKIAEYMGEKEADLIDFVCTLLSDHKDGSSMLKEVAIVLDDEAEKFVVHLWRLLIFELEAKKIGLRK</sequence>
<evidence type="ECO:0000256" key="2">
    <source>
        <dbReference type="ARBA" id="ARBA00022664"/>
    </source>
</evidence>
<keyword evidence="3" id="KW-0175">Coiled coil</keyword>
<dbReference type="PANTHER" id="PTHR12375">
    <property type="entry name" value="RNA-BINDING PROTEIN LUC7-RELATED"/>
    <property type="match status" value="1"/>
</dbReference>
<comment type="similarity">
    <text evidence="1">Belongs to the Luc7 family.</text>
</comment>
<dbReference type="SMART" id="SM00311">
    <property type="entry name" value="PWI"/>
    <property type="match status" value="1"/>
</dbReference>
<feature type="domain" description="PWI" evidence="5">
    <location>
        <begin position="582"/>
        <end position="675"/>
    </location>
</feature>
<evidence type="ECO:0000256" key="4">
    <source>
        <dbReference type="SAM" id="MobiDB-lite"/>
    </source>
</evidence>
<evidence type="ECO:0000259" key="5">
    <source>
        <dbReference type="PROSITE" id="PS51025"/>
    </source>
</evidence>
<gene>
    <name evidence="6" type="primary">Luc7l</name>
    <name evidence="6" type="ORF">g.792</name>
</gene>
<dbReference type="Pfam" id="PF01480">
    <property type="entry name" value="PWI"/>
    <property type="match status" value="1"/>
</dbReference>
<dbReference type="Gene3D" id="1.20.1390.10">
    <property type="entry name" value="PWI domain"/>
    <property type="match status" value="1"/>
</dbReference>
<dbReference type="GO" id="GO:0005685">
    <property type="term" value="C:U1 snRNP"/>
    <property type="evidence" value="ECO:0007669"/>
    <property type="project" value="InterPro"/>
</dbReference>
<feature type="region of interest" description="Disordered" evidence="4">
    <location>
        <begin position="239"/>
        <end position="275"/>
    </location>
</feature>
<feature type="compositionally biased region" description="Basic and acidic residues" evidence="4">
    <location>
        <begin position="255"/>
        <end position="275"/>
    </location>
</feature>
<feature type="compositionally biased region" description="Basic and acidic residues" evidence="4">
    <location>
        <begin position="348"/>
        <end position="370"/>
    </location>
</feature>
<protein>
    <submittedName>
        <fullName evidence="6">Putative RNA-binding protein Luc7-like 1</fullName>
    </submittedName>
</protein>
<dbReference type="GO" id="GO:0003729">
    <property type="term" value="F:mRNA binding"/>
    <property type="evidence" value="ECO:0007669"/>
    <property type="project" value="InterPro"/>
</dbReference>
<feature type="coiled-coil region" evidence="3">
    <location>
        <begin position="95"/>
        <end position="147"/>
    </location>
</feature>
<feature type="coiled-coil region" evidence="3">
    <location>
        <begin position="405"/>
        <end position="488"/>
    </location>
</feature>
<dbReference type="SUPFAM" id="SSF101233">
    <property type="entry name" value="PWI domain"/>
    <property type="match status" value="1"/>
</dbReference>
<feature type="compositionally biased region" description="Low complexity" evidence="4">
    <location>
        <begin position="541"/>
        <end position="555"/>
    </location>
</feature>
<dbReference type="AlphaFoldDB" id="A0A6G1SNP7"/>
<organism evidence="6">
    <name type="scientific">Aceria tosichella</name>
    <name type="common">wheat curl mite</name>
    <dbReference type="NCBI Taxonomy" id="561515"/>
    <lineage>
        <taxon>Eukaryota</taxon>
        <taxon>Metazoa</taxon>
        <taxon>Ecdysozoa</taxon>
        <taxon>Arthropoda</taxon>
        <taxon>Chelicerata</taxon>
        <taxon>Arachnida</taxon>
        <taxon>Acari</taxon>
        <taxon>Acariformes</taxon>
        <taxon>Trombidiformes</taxon>
        <taxon>Prostigmata</taxon>
        <taxon>Eupodina</taxon>
        <taxon>Eriophyoidea</taxon>
        <taxon>Eriophyidae</taxon>
        <taxon>Eriophyinae</taxon>
        <taxon>Aceriini</taxon>
        <taxon>Aceria</taxon>
    </lineage>
</organism>
<feature type="region of interest" description="Disordered" evidence="4">
    <location>
        <begin position="490"/>
        <end position="566"/>
    </location>
</feature>